<dbReference type="PANTHER" id="PTHR24346">
    <property type="entry name" value="MAP/MICROTUBULE AFFINITY-REGULATING KINASE"/>
    <property type="match status" value="1"/>
</dbReference>
<dbReference type="Gene3D" id="1.10.510.10">
    <property type="entry name" value="Transferase(Phosphotransferase) domain 1"/>
    <property type="match status" value="1"/>
</dbReference>
<proteinExistence type="predicted"/>
<name>A4B9D8_9GAMM</name>
<dbReference type="SUPFAM" id="SSF56112">
    <property type="entry name" value="Protein kinase-like (PK-like)"/>
    <property type="match status" value="1"/>
</dbReference>
<keyword evidence="2" id="KW-0808">Transferase</keyword>
<keyword evidence="3 6" id="KW-0547">Nucleotide-binding</keyword>
<dbReference type="EMBL" id="AAOE01000001">
    <property type="protein sequence ID" value="EAR11239.1"/>
    <property type="molecule type" value="Genomic_DNA"/>
</dbReference>
<evidence type="ECO:0000256" key="5">
    <source>
        <dbReference type="ARBA" id="ARBA00022840"/>
    </source>
</evidence>
<dbReference type="STRING" id="314283.MED297_20167"/>
<accession>A4B9D8</accession>
<evidence type="ECO:0000256" key="6">
    <source>
        <dbReference type="PROSITE-ProRule" id="PRU10141"/>
    </source>
</evidence>
<keyword evidence="5 6" id="KW-0067">ATP-binding</keyword>
<dbReference type="InterPro" id="IPR011009">
    <property type="entry name" value="Kinase-like_dom_sf"/>
</dbReference>
<reference evidence="8 9" key="1">
    <citation type="submission" date="2006-02" db="EMBL/GenBank/DDBJ databases">
        <authorList>
            <person name="Pinhassi J."/>
            <person name="Pedros-Alio C."/>
            <person name="Ferriera S."/>
            <person name="Johnson J."/>
            <person name="Kravitz S."/>
            <person name="Halpern A."/>
            <person name="Remington K."/>
            <person name="Beeson K."/>
            <person name="Tran B."/>
            <person name="Rogers Y.-H."/>
            <person name="Friedman R."/>
            <person name="Venter J.C."/>
        </authorList>
    </citation>
    <scope>NUCLEOTIDE SEQUENCE [LARGE SCALE GENOMIC DNA]</scope>
    <source>
        <strain evidence="8 9">MED297</strain>
    </source>
</reference>
<dbReference type="Pfam" id="PF00069">
    <property type="entry name" value="Pkinase"/>
    <property type="match status" value="1"/>
</dbReference>
<dbReference type="GO" id="GO:0005524">
    <property type="term" value="F:ATP binding"/>
    <property type="evidence" value="ECO:0007669"/>
    <property type="project" value="UniProtKB-UniRule"/>
</dbReference>
<dbReference type="PANTHER" id="PTHR24346:SF82">
    <property type="entry name" value="KP78A-RELATED"/>
    <property type="match status" value="1"/>
</dbReference>
<dbReference type="OrthoDB" id="9801841at2"/>
<keyword evidence="1 8" id="KW-0723">Serine/threonine-protein kinase</keyword>
<keyword evidence="4 8" id="KW-0418">Kinase</keyword>
<dbReference type="GO" id="GO:0005737">
    <property type="term" value="C:cytoplasm"/>
    <property type="evidence" value="ECO:0007669"/>
    <property type="project" value="TreeGrafter"/>
</dbReference>
<keyword evidence="9" id="KW-1185">Reference proteome</keyword>
<dbReference type="Proteomes" id="UP000005953">
    <property type="component" value="Unassembled WGS sequence"/>
</dbReference>
<evidence type="ECO:0000313" key="9">
    <source>
        <dbReference type="Proteomes" id="UP000005953"/>
    </source>
</evidence>
<evidence type="ECO:0000256" key="1">
    <source>
        <dbReference type="ARBA" id="ARBA00022527"/>
    </source>
</evidence>
<dbReference type="GO" id="GO:0004674">
    <property type="term" value="F:protein serine/threonine kinase activity"/>
    <property type="evidence" value="ECO:0007669"/>
    <property type="project" value="UniProtKB-KW"/>
</dbReference>
<dbReference type="PROSITE" id="PS00108">
    <property type="entry name" value="PROTEIN_KINASE_ST"/>
    <property type="match status" value="1"/>
</dbReference>
<dbReference type="PROSITE" id="PS00107">
    <property type="entry name" value="PROTEIN_KINASE_ATP"/>
    <property type="match status" value="1"/>
</dbReference>
<feature type="domain" description="Protein kinase" evidence="7">
    <location>
        <begin position="43"/>
        <end position="310"/>
    </location>
</feature>
<dbReference type="GO" id="GO:0035556">
    <property type="term" value="P:intracellular signal transduction"/>
    <property type="evidence" value="ECO:0007669"/>
    <property type="project" value="TreeGrafter"/>
</dbReference>
<organism evidence="8 9">
    <name type="scientific">Reinekea blandensis MED297</name>
    <dbReference type="NCBI Taxonomy" id="314283"/>
    <lineage>
        <taxon>Bacteria</taxon>
        <taxon>Pseudomonadati</taxon>
        <taxon>Pseudomonadota</taxon>
        <taxon>Gammaproteobacteria</taxon>
        <taxon>Oceanospirillales</taxon>
        <taxon>Saccharospirillaceae</taxon>
        <taxon>Reinekea</taxon>
    </lineage>
</organism>
<dbReference type="PROSITE" id="PS50011">
    <property type="entry name" value="PROTEIN_KINASE_DOM"/>
    <property type="match status" value="1"/>
</dbReference>
<feature type="binding site" evidence="6">
    <location>
        <position position="71"/>
    </location>
    <ligand>
        <name>ATP</name>
        <dbReference type="ChEBI" id="CHEBI:30616"/>
    </ligand>
</feature>
<comment type="caution">
    <text evidence="8">The sequence shown here is derived from an EMBL/GenBank/DDBJ whole genome shotgun (WGS) entry which is preliminary data.</text>
</comment>
<evidence type="ECO:0000259" key="7">
    <source>
        <dbReference type="PROSITE" id="PS50011"/>
    </source>
</evidence>
<dbReference type="InterPro" id="IPR000719">
    <property type="entry name" value="Prot_kinase_dom"/>
</dbReference>
<dbReference type="InterPro" id="IPR017441">
    <property type="entry name" value="Protein_kinase_ATP_BS"/>
</dbReference>
<evidence type="ECO:0000256" key="2">
    <source>
        <dbReference type="ARBA" id="ARBA00022679"/>
    </source>
</evidence>
<evidence type="ECO:0000256" key="4">
    <source>
        <dbReference type="ARBA" id="ARBA00022777"/>
    </source>
</evidence>
<dbReference type="RefSeq" id="WP_008044762.1">
    <property type="nucleotide sequence ID" value="NZ_CH724151.1"/>
</dbReference>
<sequence length="616" mass="70109">MEHNLKHFYIPEEQSIYLLSHQDAAKLKAWIKLCIRQLERLGHRDIELIGKGAFGFVFGGRTASGTELVFKFSRVNLPQHVQDKLEEESYLQSLLAHPRIPKVVDYVRVGKQRILVMTRAPGRDLDWYSLQKGPLSPRLTVKIAHQLAELLTYLREFRTPEGQAKPVVHGDIKPSNLVFDEDQETIQLVDWGSSVFAQTDTHGQFLSTSVMDLMSSDLHTTNAKLGDIYFIGEEQLNGGLSSPRFDEQGAAATIYALASGQGCRFGRKVIPPLALGLPIEFAKVLDGMMRPELAQQKVASDYFLANMPRLSRLVLPELAEPEPVPKLPVWIGDTDRNIDTVVYSSRKSFLRQQHPDINVDAIEDEQLDKYYKNYLQGMGETEKAFVAAVSRLGRFPMVGGLTVKWRPDGVFIESAFSLFDAQMKRSFVQSVNTMVTLACALYQEGTFKAVMYDARDTLHVDRVNEHEPFVVPKRYRIPYSVTPAPEGRLNEKMHSYFEDGRDPDEHLVLPERIMAEIEKLDRIHHTGCIIFEVLPKNLKIHNYYRLLDPAKTDDFEQALQNILLAVSDIEGLGIAGFMKMPYKDTRTFAHIDQCSERYYPRNPKKLVSVENVELLK</sequence>
<evidence type="ECO:0000256" key="3">
    <source>
        <dbReference type="ARBA" id="ARBA00022741"/>
    </source>
</evidence>
<dbReference type="HOGENOM" id="CLU_443351_0_0_6"/>
<dbReference type="AlphaFoldDB" id="A4B9D8"/>
<protein>
    <submittedName>
        <fullName evidence="8">Serine/threonine protein kinase</fullName>
    </submittedName>
</protein>
<gene>
    <name evidence="8" type="ORF">MED297_20167</name>
</gene>
<evidence type="ECO:0000313" key="8">
    <source>
        <dbReference type="EMBL" id="EAR11239.1"/>
    </source>
</evidence>
<dbReference type="SMART" id="SM00220">
    <property type="entry name" value="S_TKc"/>
    <property type="match status" value="1"/>
</dbReference>
<dbReference type="InterPro" id="IPR008271">
    <property type="entry name" value="Ser/Thr_kinase_AS"/>
</dbReference>